<sequence length="79" mass="9167">MLNFKSTSLTWSVSRNSSNPNAKLYVTKSRLSTKNWTDAYQWVQKQNTIIMSHDQYYVLTGNDVNLTRDQASQYVDSIN</sequence>
<name>A0A177B5Q0_9BILA</name>
<keyword evidence="2" id="KW-1185">Reference proteome</keyword>
<reference evidence="1 2" key="1">
    <citation type="submission" date="2016-04" db="EMBL/GenBank/DDBJ databases">
        <title>The genome of Intoshia linei affirms orthonectids as highly simplified spiralians.</title>
        <authorList>
            <person name="Mikhailov K.V."/>
            <person name="Slusarev G.S."/>
            <person name="Nikitin M.A."/>
            <person name="Logacheva M.D."/>
            <person name="Penin A."/>
            <person name="Aleoshin V."/>
            <person name="Panchin Y.V."/>
        </authorList>
    </citation>
    <scope>NUCLEOTIDE SEQUENCE [LARGE SCALE GENOMIC DNA]</scope>
    <source>
        <strain evidence="1">Intl2013</strain>
        <tissue evidence="1">Whole animal</tissue>
    </source>
</reference>
<dbReference type="AlphaFoldDB" id="A0A177B5Q0"/>
<accession>A0A177B5Q0</accession>
<gene>
    <name evidence="1" type="ORF">A3Q56_03505</name>
</gene>
<protein>
    <submittedName>
        <fullName evidence="1">Uncharacterized protein</fullName>
    </submittedName>
</protein>
<dbReference type="OrthoDB" id="119028at2759"/>
<comment type="caution">
    <text evidence="1">The sequence shown here is derived from an EMBL/GenBank/DDBJ whole genome shotgun (WGS) entry which is preliminary data.</text>
</comment>
<dbReference type="Proteomes" id="UP000078046">
    <property type="component" value="Unassembled WGS sequence"/>
</dbReference>
<evidence type="ECO:0000313" key="1">
    <source>
        <dbReference type="EMBL" id="OAF68744.1"/>
    </source>
</evidence>
<dbReference type="EMBL" id="LWCA01000394">
    <property type="protein sequence ID" value="OAF68744.1"/>
    <property type="molecule type" value="Genomic_DNA"/>
</dbReference>
<evidence type="ECO:0000313" key="2">
    <source>
        <dbReference type="Proteomes" id="UP000078046"/>
    </source>
</evidence>
<proteinExistence type="predicted"/>
<organism evidence="1 2">
    <name type="scientific">Intoshia linei</name>
    <dbReference type="NCBI Taxonomy" id="1819745"/>
    <lineage>
        <taxon>Eukaryota</taxon>
        <taxon>Metazoa</taxon>
        <taxon>Spiralia</taxon>
        <taxon>Lophotrochozoa</taxon>
        <taxon>Mesozoa</taxon>
        <taxon>Orthonectida</taxon>
        <taxon>Rhopaluridae</taxon>
        <taxon>Intoshia</taxon>
    </lineage>
</organism>